<dbReference type="SUPFAM" id="SSF54001">
    <property type="entry name" value="Cysteine proteinases"/>
    <property type="match status" value="1"/>
</dbReference>
<dbReference type="InterPro" id="IPR016024">
    <property type="entry name" value="ARM-type_fold"/>
</dbReference>
<name>A0ABR2KV46_9EUKA</name>
<dbReference type="PROSITE" id="PS50235">
    <property type="entry name" value="USP_3"/>
    <property type="match status" value="1"/>
</dbReference>
<organism evidence="3 4">
    <name type="scientific">Tritrichomonas musculus</name>
    <dbReference type="NCBI Taxonomy" id="1915356"/>
    <lineage>
        <taxon>Eukaryota</taxon>
        <taxon>Metamonada</taxon>
        <taxon>Parabasalia</taxon>
        <taxon>Tritrichomonadida</taxon>
        <taxon>Tritrichomonadidae</taxon>
        <taxon>Tritrichomonas</taxon>
    </lineage>
</organism>
<dbReference type="Pfam" id="PF00443">
    <property type="entry name" value="UCH"/>
    <property type="match status" value="1"/>
</dbReference>
<evidence type="ECO:0000313" key="3">
    <source>
        <dbReference type="EMBL" id="KAK8894651.1"/>
    </source>
</evidence>
<dbReference type="EMBL" id="JAPFFF010000003">
    <property type="protein sequence ID" value="KAK8894651.1"/>
    <property type="molecule type" value="Genomic_DNA"/>
</dbReference>
<dbReference type="InterPro" id="IPR001394">
    <property type="entry name" value="Peptidase_C19_UCH"/>
</dbReference>
<evidence type="ECO:0000259" key="2">
    <source>
        <dbReference type="PROSITE" id="PS50235"/>
    </source>
</evidence>
<dbReference type="InterPro" id="IPR050164">
    <property type="entry name" value="Peptidase_C19"/>
</dbReference>
<dbReference type="Proteomes" id="UP001470230">
    <property type="component" value="Unassembled WGS sequence"/>
</dbReference>
<feature type="compositionally biased region" description="Acidic residues" evidence="1">
    <location>
        <begin position="2849"/>
        <end position="2861"/>
    </location>
</feature>
<dbReference type="PANTHER" id="PTHR24006:SF827">
    <property type="entry name" value="UBIQUITIN CARBOXYL-TERMINAL HYDROLASE 34"/>
    <property type="match status" value="1"/>
</dbReference>
<dbReference type="PANTHER" id="PTHR24006">
    <property type="entry name" value="UBIQUITIN CARBOXYL-TERMINAL HYDROLASE"/>
    <property type="match status" value="1"/>
</dbReference>
<dbReference type="PROSITE" id="PS00972">
    <property type="entry name" value="USP_1"/>
    <property type="match status" value="1"/>
</dbReference>
<dbReference type="InterPro" id="IPR018200">
    <property type="entry name" value="USP_CS"/>
</dbReference>
<protein>
    <submittedName>
        <fullName evidence="3">Ubiquitin carboxyl-terminal hydrolase 34</fullName>
    </submittedName>
</protein>
<feature type="region of interest" description="Disordered" evidence="1">
    <location>
        <begin position="2815"/>
        <end position="2885"/>
    </location>
</feature>
<dbReference type="InterPro" id="IPR028889">
    <property type="entry name" value="USP"/>
</dbReference>
<reference evidence="3 4" key="1">
    <citation type="submission" date="2024-04" db="EMBL/GenBank/DDBJ databases">
        <title>Tritrichomonas musculus Genome.</title>
        <authorList>
            <person name="Alves-Ferreira E."/>
            <person name="Grigg M."/>
            <person name="Lorenzi H."/>
            <person name="Galac M."/>
        </authorList>
    </citation>
    <scope>NUCLEOTIDE SEQUENCE [LARGE SCALE GENOMIC DNA]</scope>
    <source>
        <strain evidence="3 4">EAF2021</strain>
    </source>
</reference>
<evidence type="ECO:0000313" key="4">
    <source>
        <dbReference type="Proteomes" id="UP001470230"/>
    </source>
</evidence>
<dbReference type="Gene3D" id="3.90.70.10">
    <property type="entry name" value="Cysteine proteinases"/>
    <property type="match status" value="1"/>
</dbReference>
<keyword evidence="3" id="KW-0378">Hydrolase</keyword>
<dbReference type="GO" id="GO:0016787">
    <property type="term" value="F:hydrolase activity"/>
    <property type="evidence" value="ECO:0007669"/>
    <property type="project" value="UniProtKB-KW"/>
</dbReference>
<keyword evidence="4" id="KW-1185">Reference proteome</keyword>
<sequence>MEDNSIIQPEDDYEGWCFIFLTALQPDGDSFTPLVPSYCRIINNIITTDKLPDPISDYTSIFLINFVPDALSKVLELCFVNQNEIDMINLFLISTSDLIPWAVSHEKNDLIKQIFPVIFKNNNKISKSRSSNDVPKLDYQYFNRSFYSSHSKSYKTVIQHYVDVCIPLLIKQIEVSGSSFYAYNLIFYIISDINMLEIPINENIFKPPIESFLNFLGNLNVHDISDISELQRCVQNYTEFVLTYFQSLVPQLIQLSEEFIKSGILDKQFLGIETITTISESSSEDVKNSFSSWVSKTDLTDYILSKSFNNTFYERIRPIMVKLMSKELLEKFWNSALIAHRSQRKPMFEILAKAIVSIDEQSAIEFLNYVILSASSPHPSQVSLQSSSSSSVSSATNLTPLSSSESILSVMSSSDIFSSSSQNLIGSKLDLDIFQFLSNVACSFASSNQKMAENVVAAIFKLAILPANRKFSSECLISLCKVKTVQPCLFNLCCQQLSNFEIIEYICKILNVLVDNSYNLPFNRLKNAILRIVSQTETSISNSSSTNNVNNNNENNNNTNNVNNNNENNNNTNNVNNNTNNVNNNTNNVNNNTNNVNNNTNNVNNNTNNVNNNTNNVNNNNKNNADNNENNVINANNGLGVGKDALNRNIYQNNSLLDKLDDGEKNIQLNDGSNNLDPQQFQKYKILLCNLFYKILKKSRSPITKTVVDAFTKTGIDDSLFSMLLMSLKSLGVGSFGKDVNDILIDHITHDYNFEKASEIFSDFFVYFILKINIECNYIESNCKNPKEINLNPNKYTVLEIPLEQLSLLFKLFCEIENEKNLEFLMKQIHQIFTQSSVQTDAMIQYFVQLIDPYITEITKRSTYRALTLLKNLLSIEKYYYIEPLGYSRHIPTNFSNFYDLNIKIKRGNSGVKNISKFTLKALPITPIRIIQEQIGFQLAIMSKYIDLYKDSCYLTPGSTLTDLKIKNGDSITASVRQEYPLNFAFPSINLTNLHFQDKLIFIINNNDYENVTLLACEILNTLPDSSSLSSVTIEQIKNSQSGYSFLYKLQIYTKQAQKLDDKNNEFFLNLMPSELNENEVNNPFNILSITESTSRTISCEALKFVNDHFDSEILCNSFDQIIMFCLKILCILNKDMSTYDDNQKNAISLLNKIIKIDSRVATELSLKNIDLIEKVMSLSYYDQENLLLLTDFFDKLDDLRPIFDICISHLNQQGSNDNFVKIFSHIVNKVVDFVNLEEVFTKCLESLNSNSNPHLFCEICKAIEALINTDSSFAQKYGEQLVTNLLTIAFENGNPSVNTSAFSISEKVCKYSKEAIETTIKILKPHFQKDYDFYSFKPSNNTRSHLNYTGLRNLGSTCYMNSIFQQLFYVPPFRYRIITEDFNQHDKTKVHNFVNDKNDDGSVAKDSFIDENIEAHNRFQYLFSEMMLTKRKACDTQPFCSVWKGWGKQLINPHEQQDAFEFLQIFIDQFPNSINKYFRGTVKNTIKGENFETSNLEQFYTICLAIQNCANITDAFKNFLQSETFPQYKTDDGRIIDAEKSARINEAPPVLVLQLKRFEYDYNTFERIKINDRCEFGLSLNIRDYMVNTDTDVVYQLTGAVLHAGTALGGHYTSVVNINHRWIYFNDQEVSIINNTEFQNMAFGGRSKTNDFDAEPCAFLLFYTKKNSEANGISFFEDIAREMDFRRYLSKSEKDDQLLTDNLAALEMSDLIKPEIRRAIEKDNTEFIGIQCAFSQQMFSFVMTIDDPFLLITYFIDIFCHSGIDKGIKAQETIEASVNKLNEIQLREVFQYMVANTTKIDNILCQCTINDVTDSLTNVIYSCYKKLKPEETVEYIEHFFNVMISVAKNWRQIPQFAQIIFDFVVIDKEHSKMATERGWTEKLINYIGLIYEGQKSSVLINNIDLSYIFLSIQNLIENKKNGELIDQLKTVILQYTNQILSSTANLSSFIALVSLMSEKVNIDMSHFLVVLSSKEIEDSVFNDIFAKTIETVKTADQAKNLIRSLSSLKGPKIYARFVVTHISKLIAARNDVIRQFFLDYPVETILTLVGDNEFSLRQSAEAICSVLFINSAKIPSDLKTFLPSNDQFGQSFDLPSEEKDKEKGVDDDDIHSEYQIKDEKAKSEMQRLFDFFRGYLVNTIIPNIGTYYPKENSTFNCINENSFRLVSFLKVFKWFILCLHNEDSELLSTLQSLLKSCLSTDYPVDYNMVYLVDILALFDTSVANEMSSQLMNDMFRFIGDSQSYQVKSLFMHYWNIAEKVSDQIFIELLKEPIFPIIIQHLLCNYTSDRIKLMEAVTDRLTQILSKENDQEAHNCVKKFILTVLNSELLSKMIDYSLEIIFPLMLIVSNDLQPELTLSILINVISLIIKESYGISFNSSRSKIMNKYEVMFFFVNYINEHRDFALSSLTIKYEQLIEFIVSCTGLCRSPYEHDLEKGLKKRGQSRIANKHVNDHFLHYSSLEYLSRMAKHFIGYKPTNTTENVIVSDSNQTESDEEQLGFYQAYKNDFLKKNEKGKKKDIHGKIEAPPIEEITMDFIFFMAFFNLKYPFFMKNVMKYFAENIQKKKEKKKITSMIQITRAWLFLCLHVTRIEIQAIENSKGDVKNAVDGCYQLFEENLNTIFNISRELPQIVQSAVFDFINSQVIELKFKLGVKEVKNFTLTENMTHDHRMLSFFIEFIKSHTSDFMVESVTSPSTAEFYGIGLTALDDDSLVTVFDVIAESFIGAQNDNDTKEKTFLQKLWFILRKRPDMHSILKEIFETYNFNEDGTQIVTRENLESLSMNGFANLIFGKIKKDETDNGEEEAIERDNDDDIFENYKNNNNNNNESDEEYDDFSRQTYNFSRNFGADDDDDSEDDEPDVDRSERTTIMGNLGLDDNDITRSN</sequence>
<gene>
    <name evidence="3" type="ORF">M9Y10_023088</name>
</gene>
<feature type="region of interest" description="Disordered" evidence="1">
    <location>
        <begin position="540"/>
        <end position="635"/>
    </location>
</feature>
<dbReference type="SUPFAM" id="SSF48371">
    <property type="entry name" value="ARM repeat"/>
    <property type="match status" value="2"/>
</dbReference>
<proteinExistence type="predicted"/>
<evidence type="ECO:0000256" key="1">
    <source>
        <dbReference type="SAM" id="MobiDB-lite"/>
    </source>
</evidence>
<accession>A0ABR2KV46</accession>
<comment type="caution">
    <text evidence="3">The sequence shown here is derived from an EMBL/GenBank/DDBJ whole genome shotgun (WGS) entry which is preliminary data.</text>
</comment>
<feature type="domain" description="USP" evidence="2">
    <location>
        <begin position="1350"/>
        <end position="1667"/>
    </location>
</feature>
<dbReference type="InterPro" id="IPR038765">
    <property type="entry name" value="Papain-like_cys_pep_sf"/>
</dbReference>